<feature type="domain" description="DUF1616" evidence="2">
    <location>
        <begin position="71"/>
        <end position="175"/>
    </location>
</feature>
<evidence type="ECO:0000259" key="2">
    <source>
        <dbReference type="Pfam" id="PF07760"/>
    </source>
</evidence>
<feature type="transmembrane region" description="Helical" evidence="1">
    <location>
        <begin position="126"/>
        <end position="147"/>
    </location>
</feature>
<dbReference type="InterPro" id="IPR011674">
    <property type="entry name" value="DUF1616"/>
</dbReference>
<sequence length="183" mass="20838">MNKTKGSTRLRTLEEYVNELSKTDNQFNILKRIYSNSISRKIILLDPTPPRDFIEYLSRADYSLWLWTVVALIITTILTIALTPLVPVTIYVRYIVGSIAVLFLPGYVTVEALYPREEDLTPLERLALSIGLSLAIVPLIGLVLNYTPWGIRLTPISMALTLYTTVIAMIASYRKYLELQKKL</sequence>
<organism evidence="4">
    <name type="scientific">Ignisphaera aggregans</name>
    <dbReference type="NCBI Taxonomy" id="334771"/>
    <lineage>
        <taxon>Archaea</taxon>
        <taxon>Thermoproteota</taxon>
        <taxon>Thermoprotei</taxon>
        <taxon>Desulfurococcales</taxon>
        <taxon>Desulfurococcaceae</taxon>
        <taxon>Ignisphaera</taxon>
    </lineage>
</organism>
<accession>A0A7C4JKT7</accession>
<feature type="transmembrane region" description="Helical" evidence="1">
    <location>
        <begin position="153"/>
        <end position="173"/>
    </location>
</feature>
<dbReference type="Pfam" id="PF07760">
    <property type="entry name" value="DUF1616"/>
    <property type="match status" value="1"/>
</dbReference>
<feature type="transmembrane region" description="Helical" evidence="1">
    <location>
        <begin position="91"/>
        <end position="114"/>
    </location>
</feature>
<feature type="transmembrane region" description="Helical" evidence="1">
    <location>
        <begin position="64"/>
        <end position="85"/>
    </location>
</feature>
<evidence type="ECO:0000313" key="4">
    <source>
        <dbReference type="EMBL" id="HGQ64761.1"/>
    </source>
</evidence>
<evidence type="ECO:0000256" key="1">
    <source>
        <dbReference type="SAM" id="Phobius"/>
    </source>
</evidence>
<comment type="caution">
    <text evidence="4">The sequence shown here is derived from an EMBL/GenBank/DDBJ whole genome shotgun (WGS) entry which is preliminary data.</text>
</comment>
<reference evidence="4" key="1">
    <citation type="journal article" date="2020" name="mSystems">
        <title>Genome- and Community-Level Interaction Insights into Carbon Utilization and Element Cycling Functions of Hydrothermarchaeota in Hydrothermal Sediment.</title>
        <authorList>
            <person name="Zhou Z."/>
            <person name="Liu Y."/>
            <person name="Xu W."/>
            <person name="Pan J."/>
            <person name="Luo Z.H."/>
            <person name="Li M."/>
        </authorList>
    </citation>
    <scope>NUCLEOTIDE SEQUENCE [LARGE SCALE GENOMIC DNA]</scope>
    <source>
        <strain evidence="4">SpSt-637</strain>
        <strain evidence="3">SpSt-667</strain>
    </source>
</reference>
<keyword evidence="1" id="KW-0472">Membrane</keyword>
<dbReference type="AlphaFoldDB" id="A0A7C4JKT7"/>
<dbReference type="EMBL" id="DTBD01000051">
    <property type="protein sequence ID" value="HGQ64761.1"/>
    <property type="molecule type" value="Genomic_DNA"/>
</dbReference>
<gene>
    <name evidence="4" type="ORF">ENU08_05900</name>
    <name evidence="3" type="ORF">ENU41_04370</name>
</gene>
<name>A0A7C4JKT7_9CREN</name>
<evidence type="ECO:0000313" key="3">
    <source>
        <dbReference type="EMBL" id="HGQ35893.1"/>
    </source>
</evidence>
<keyword evidence="1" id="KW-0812">Transmembrane</keyword>
<proteinExistence type="predicted"/>
<protein>
    <submittedName>
        <fullName evidence="4">DUF1616 domain-containing protein</fullName>
    </submittedName>
</protein>
<dbReference type="EMBL" id="DTCK01000028">
    <property type="protein sequence ID" value="HGQ35893.1"/>
    <property type="molecule type" value="Genomic_DNA"/>
</dbReference>
<keyword evidence="1" id="KW-1133">Transmembrane helix</keyword>